<dbReference type="PRINTS" id="PR00320">
    <property type="entry name" value="GPROTEINBRPT"/>
</dbReference>
<evidence type="ECO:0000256" key="11">
    <source>
        <dbReference type="PROSITE-ProRule" id="PRU00221"/>
    </source>
</evidence>
<evidence type="ECO:0000256" key="3">
    <source>
        <dbReference type="ARBA" id="ARBA00022574"/>
    </source>
</evidence>
<dbReference type="InterPro" id="IPR011044">
    <property type="entry name" value="Quino_amine_DH_bsu"/>
</dbReference>
<dbReference type="InterPro" id="IPR056884">
    <property type="entry name" value="NPHP3-like_N"/>
</dbReference>
<dbReference type="InterPro" id="IPR055410">
    <property type="entry name" value="Beta-prop_CAF1B_HIR1"/>
</dbReference>
<evidence type="ECO:0000256" key="5">
    <source>
        <dbReference type="ARBA" id="ARBA00022853"/>
    </source>
</evidence>
<dbReference type="SUPFAM" id="SSF50969">
    <property type="entry name" value="YVTN repeat-like/Quinoprotein amine dehydrogenase"/>
    <property type="match status" value="1"/>
</dbReference>
<dbReference type="GO" id="GO:0035097">
    <property type="term" value="C:histone methyltransferase complex"/>
    <property type="evidence" value="ECO:0007669"/>
    <property type="project" value="UniProtKB-ARBA"/>
</dbReference>
<dbReference type="PROSITE" id="PS50082">
    <property type="entry name" value="WD_REPEATS_2"/>
    <property type="match status" value="12"/>
</dbReference>
<organism evidence="13 14">
    <name type="scientific">Pseudoneurospora amorphoporcata</name>
    <dbReference type="NCBI Taxonomy" id="241081"/>
    <lineage>
        <taxon>Eukaryota</taxon>
        <taxon>Fungi</taxon>
        <taxon>Dikarya</taxon>
        <taxon>Ascomycota</taxon>
        <taxon>Pezizomycotina</taxon>
        <taxon>Sordariomycetes</taxon>
        <taxon>Sordariomycetidae</taxon>
        <taxon>Sordariales</taxon>
        <taxon>Sordariaceae</taxon>
        <taxon>Pseudoneurospora</taxon>
    </lineage>
</organism>
<evidence type="ECO:0000313" key="14">
    <source>
        <dbReference type="Proteomes" id="UP001303222"/>
    </source>
</evidence>
<reference evidence="13" key="1">
    <citation type="journal article" date="2023" name="Mol. Phylogenet. Evol.">
        <title>Genome-scale phylogeny and comparative genomics of the fungal order Sordariales.</title>
        <authorList>
            <person name="Hensen N."/>
            <person name="Bonometti L."/>
            <person name="Westerberg I."/>
            <person name="Brannstrom I.O."/>
            <person name="Guillou S."/>
            <person name="Cros-Aarteil S."/>
            <person name="Calhoun S."/>
            <person name="Haridas S."/>
            <person name="Kuo A."/>
            <person name="Mondo S."/>
            <person name="Pangilinan J."/>
            <person name="Riley R."/>
            <person name="LaButti K."/>
            <person name="Andreopoulos B."/>
            <person name="Lipzen A."/>
            <person name="Chen C."/>
            <person name="Yan M."/>
            <person name="Daum C."/>
            <person name="Ng V."/>
            <person name="Clum A."/>
            <person name="Steindorff A."/>
            <person name="Ohm R.A."/>
            <person name="Martin F."/>
            <person name="Silar P."/>
            <person name="Natvig D.O."/>
            <person name="Lalanne C."/>
            <person name="Gautier V."/>
            <person name="Ament-Velasquez S.L."/>
            <person name="Kruys A."/>
            <person name="Hutchinson M.I."/>
            <person name="Powell A.J."/>
            <person name="Barry K."/>
            <person name="Miller A.N."/>
            <person name="Grigoriev I.V."/>
            <person name="Debuchy R."/>
            <person name="Gladieux P."/>
            <person name="Hiltunen Thoren M."/>
            <person name="Johannesson H."/>
        </authorList>
    </citation>
    <scope>NUCLEOTIDE SEQUENCE</scope>
    <source>
        <strain evidence="13">CBS 626.80</strain>
    </source>
</reference>
<dbReference type="Gene3D" id="2.130.10.10">
    <property type="entry name" value="YVTN repeat-like/Quinoprotein amine dehydrogenase"/>
    <property type="match status" value="6"/>
</dbReference>
<dbReference type="Pfam" id="PF24883">
    <property type="entry name" value="NPHP3_N"/>
    <property type="match status" value="1"/>
</dbReference>
<dbReference type="InterPro" id="IPR036322">
    <property type="entry name" value="WD40_repeat_dom_sf"/>
</dbReference>
<comment type="caution">
    <text evidence="13">The sequence shown here is derived from an EMBL/GenBank/DDBJ whole genome shotgun (WGS) entry which is preliminary data.</text>
</comment>
<dbReference type="FunFam" id="2.130.10.10:FF:000228">
    <property type="entry name" value="COMPASS-like H3K4 histone methylase component WDR5A"/>
    <property type="match status" value="1"/>
</dbReference>
<feature type="repeat" description="WD" evidence="11">
    <location>
        <begin position="1143"/>
        <end position="1184"/>
    </location>
</feature>
<comment type="similarity">
    <text evidence="8">Belongs to the WD repeat MDV1/CAF4 family.</text>
</comment>
<feature type="repeat" description="WD" evidence="11">
    <location>
        <begin position="1001"/>
        <end position="1042"/>
    </location>
</feature>
<comment type="subcellular location">
    <subcellularLocation>
        <location evidence="1">Nucleus</location>
    </subcellularLocation>
</comment>
<feature type="repeat" description="WD" evidence="11">
    <location>
        <begin position="959"/>
        <end position="1000"/>
    </location>
</feature>
<keyword evidence="5" id="KW-0156">Chromatin regulator</keyword>
<dbReference type="CDD" id="cd00200">
    <property type="entry name" value="WD40"/>
    <property type="match status" value="2"/>
</dbReference>
<dbReference type="Pfam" id="PF24105">
    <property type="entry name" value="Beta-prop_CAF1B_HIR1"/>
    <property type="match status" value="1"/>
</dbReference>
<name>A0AAN6NJF0_9PEZI</name>
<dbReference type="Proteomes" id="UP001303222">
    <property type="component" value="Unassembled WGS sequence"/>
</dbReference>
<evidence type="ECO:0000256" key="4">
    <source>
        <dbReference type="ARBA" id="ARBA00022737"/>
    </source>
</evidence>
<evidence type="ECO:0000259" key="12">
    <source>
        <dbReference type="PROSITE" id="PS50837"/>
    </source>
</evidence>
<evidence type="ECO:0000256" key="8">
    <source>
        <dbReference type="ARBA" id="ARBA00038415"/>
    </source>
</evidence>
<dbReference type="PROSITE" id="PS50294">
    <property type="entry name" value="WD_REPEATS_REGION"/>
    <property type="match status" value="12"/>
</dbReference>
<comment type="function">
    <text evidence="10">Involved in mitochondrial fission. Acts as an adapter protein required to form mitochondrial fission complexes. Formation of these complexes is required to promote constriction and fission of the mitochondrial compartment at a late step in mitochondrial division.</text>
</comment>
<feature type="repeat" description="WD" evidence="11">
    <location>
        <begin position="1043"/>
        <end position="1075"/>
    </location>
</feature>
<proteinExistence type="inferred from homology"/>
<evidence type="ECO:0000256" key="1">
    <source>
        <dbReference type="ARBA" id="ARBA00004123"/>
    </source>
</evidence>
<dbReference type="InterPro" id="IPR027417">
    <property type="entry name" value="P-loop_NTPase"/>
</dbReference>
<dbReference type="Gene3D" id="3.40.50.300">
    <property type="entry name" value="P-loop containing nucleotide triphosphate hydrolases"/>
    <property type="match status" value="1"/>
</dbReference>
<keyword evidence="6" id="KW-0175">Coiled coil</keyword>
<evidence type="ECO:0000256" key="10">
    <source>
        <dbReference type="ARBA" id="ARBA00043913"/>
    </source>
</evidence>
<dbReference type="EMBL" id="MU859467">
    <property type="protein sequence ID" value="KAK3946936.1"/>
    <property type="molecule type" value="Genomic_DNA"/>
</dbReference>
<dbReference type="PANTHER" id="PTHR22847">
    <property type="entry name" value="WD40 REPEAT PROTEIN"/>
    <property type="match status" value="1"/>
</dbReference>
<accession>A0AAN6NJF0</accession>
<evidence type="ECO:0000256" key="6">
    <source>
        <dbReference type="ARBA" id="ARBA00023054"/>
    </source>
</evidence>
<dbReference type="InterPro" id="IPR001680">
    <property type="entry name" value="WD40_rpt"/>
</dbReference>
<keyword evidence="14" id="KW-1185">Reference proteome</keyword>
<feature type="repeat" description="WD" evidence="11">
    <location>
        <begin position="893"/>
        <end position="925"/>
    </location>
</feature>
<dbReference type="SUPFAM" id="SSF52540">
    <property type="entry name" value="P-loop containing nucleoside triphosphate hydrolases"/>
    <property type="match status" value="1"/>
</dbReference>
<dbReference type="InterPro" id="IPR020472">
    <property type="entry name" value="WD40_PAC1"/>
</dbReference>
<keyword evidence="4" id="KW-0677">Repeat</keyword>
<protein>
    <recommendedName>
        <fullName evidence="9">Mitochondrial division protein 1</fullName>
    </recommendedName>
</protein>
<sequence length="1284" mass="141427">MSFYNSGSGFSNANTGPGAQYNNNAAGPQYNYNYYGSLKRPQDKVHEDYLCLAKLWPTDPRDPHVEKERIELAKGGLLADAYRWVFDNPDFNRWRQQQESRLLWIKGDPGKGKTMLLCGIIDELEQRVIADGGNLAYFFCQATDSRINNATAVLRGLIYLLAHRQPRLLSHLPENTYPSDDAMAWIVLSKVLCKMLEDPNLKVTYLVIDALDECVTDQPQLLKLIAQISSVSARVKWLVSSRNWVQIEKQLAIVAQQSRLSLELNAESVTTAVSTYIRHKVLHLSRLKEYDSTMQTEVHDYLSSNANGTFLWVALVCQVLADPSVQRWQTLKKLRAFPPGLDSLYARMMEQIIQSDDADLCRQILAVSSIVRRPISLQELTTLVEMSDDISDDPQSLEELIGLCGSFLTLRDQTVYFVHQSAKDFLLGNASDKAGNQASQEAFKWVFPSRKEDVDYTIFLRSLKAMCTVLRRDIYSLRTPGFPGNKVQVPNPDPLATVRYSCVYWVDHFCDSVSGTNTKRHDRLQDNGVVYTFLKTKYLYWLEALSLLQVMPVGVVAIRKLESLLGGNDQSHLSKLVWDAYRFALSCKSIIEQAPLQAYISALVFAPSSSLIKRSFRAEEPKWIRTKPAVELDWNACLQTLEGHSGTVYSVAFSPDGQRLASGSWEDTIKIWDPASGSCLQTLKGHSGTVASVAFSPDGQRLASGSGDKTIKIWDPASGSCLQTLEGHSGTVNSMAFSPDGQRLASGLGDDTIKIWDPASGSCLQTLKGHSGYVYSVAFSPDGQRLASGSWDKTIKIWDPASGSYLQTLKGHSGNVYSVAFSPDGQRLTSGSRDETIKIWDPASGSCLQTLKGHSGAVDSVAFSPDGQRLASGSGDKTIKIWDPASGSCLQTLEGHSGTVASVAFSPDGQRLASGSGDKTIKIWNPVSRRTRNPMSRRTRNPVSRRIWDPASKSCLQTLKGHSGTVRSVAFSPDGQRLASGSWDETIKIWDPASGSCLQTLKGYSGTVYSVVFSPDGQRLASGLEDDTIKIWDPASGSCLQTLKGHSGTVYSVAFSPDGQRLASGSEDKTIKIWNPVSRRTWNPVSRRIWDPASKSCLQTLKGHSGTVRSVAFSPDGQRLASGSEDKTIKIWDPASGSCLQTLKGHSGTVRSVAFSPDGQRLASGSEDDTIKIWDPVSGSCLQTIITSTLMTDISFDHTNRYLRTNVGRIKIDTETIESQVILDNPKSHGYGLEQDSSWITCNGQNVLWLPPNYRPSICDLQGRMISIGSVSGLIWFISFSQDI</sequence>
<comment type="similarity">
    <text evidence="2">Belongs to the WD repeat HIR1 family.</text>
</comment>
<dbReference type="InterPro" id="IPR007111">
    <property type="entry name" value="NACHT_NTPase"/>
</dbReference>
<dbReference type="InterPro" id="IPR015943">
    <property type="entry name" value="WD40/YVTN_repeat-like_dom_sf"/>
</dbReference>
<evidence type="ECO:0000313" key="13">
    <source>
        <dbReference type="EMBL" id="KAK3946936.1"/>
    </source>
</evidence>
<feature type="repeat" description="WD" evidence="11">
    <location>
        <begin position="767"/>
        <end position="808"/>
    </location>
</feature>
<feature type="repeat" description="WD" evidence="11">
    <location>
        <begin position="641"/>
        <end position="682"/>
    </location>
</feature>
<dbReference type="PANTHER" id="PTHR22847:SF637">
    <property type="entry name" value="WD REPEAT DOMAIN 5B"/>
    <property type="match status" value="1"/>
</dbReference>
<evidence type="ECO:0000256" key="7">
    <source>
        <dbReference type="ARBA" id="ARBA00023242"/>
    </source>
</evidence>
<keyword evidence="3 11" id="KW-0853">WD repeat</keyword>
<feature type="repeat" description="WD" evidence="11">
    <location>
        <begin position="851"/>
        <end position="892"/>
    </location>
</feature>
<feature type="repeat" description="WD" evidence="11">
    <location>
        <begin position="683"/>
        <end position="724"/>
    </location>
</feature>
<feature type="repeat" description="WD" evidence="11">
    <location>
        <begin position="809"/>
        <end position="850"/>
    </location>
</feature>
<evidence type="ECO:0000256" key="9">
    <source>
        <dbReference type="ARBA" id="ARBA00039789"/>
    </source>
</evidence>
<evidence type="ECO:0000256" key="2">
    <source>
        <dbReference type="ARBA" id="ARBA00007306"/>
    </source>
</evidence>
<dbReference type="GO" id="GO:0006325">
    <property type="term" value="P:chromatin organization"/>
    <property type="evidence" value="ECO:0007669"/>
    <property type="project" value="UniProtKB-KW"/>
</dbReference>
<dbReference type="SMART" id="SM00320">
    <property type="entry name" value="WD40"/>
    <property type="match status" value="12"/>
</dbReference>
<gene>
    <name evidence="13" type="ORF">QBC32DRAFT_112172</name>
</gene>
<dbReference type="SUPFAM" id="SSF50978">
    <property type="entry name" value="WD40 repeat-like"/>
    <property type="match status" value="1"/>
</dbReference>
<keyword evidence="7" id="KW-0539">Nucleus</keyword>
<dbReference type="PROSITE" id="PS50837">
    <property type="entry name" value="NACHT"/>
    <property type="match status" value="1"/>
</dbReference>
<feature type="repeat" description="WD" evidence="11">
    <location>
        <begin position="725"/>
        <end position="766"/>
    </location>
</feature>
<feature type="repeat" description="WD" evidence="11">
    <location>
        <begin position="1101"/>
        <end position="1142"/>
    </location>
</feature>
<reference evidence="13" key="2">
    <citation type="submission" date="2023-06" db="EMBL/GenBank/DDBJ databases">
        <authorList>
            <consortium name="Lawrence Berkeley National Laboratory"/>
            <person name="Mondo S.J."/>
            <person name="Hensen N."/>
            <person name="Bonometti L."/>
            <person name="Westerberg I."/>
            <person name="Brannstrom I.O."/>
            <person name="Guillou S."/>
            <person name="Cros-Aarteil S."/>
            <person name="Calhoun S."/>
            <person name="Haridas S."/>
            <person name="Kuo A."/>
            <person name="Pangilinan J."/>
            <person name="Riley R."/>
            <person name="Labutti K."/>
            <person name="Andreopoulos B."/>
            <person name="Lipzen A."/>
            <person name="Chen C."/>
            <person name="Yanf M."/>
            <person name="Daum C."/>
            <person name="Ng V."/>
            <person name="Clum A."/>
            <person name="Steindorff A."/>
            <person name="Ohm R."/>
            <person name="Martin F."/>
            <person name="Silar P."/>
            <person name="Natvig D."/>
            <person name="Lalanne C."/>
            <person name="Gautier V."/>
            <person name="Ament-Velasquez S.L."/>
            <person name="Kruys A."/>
            <person name="Hutchinson M.I."/>
            <person name="Powell A.J."/>
            <person name="Barry K."/>
            <person name="Miller A.N."/>
            <person name="Grigoriev I.V."/>
            <person name="Debuchy R."/>
            <person name="Gladieux P."/>
            <person name="Thoren M.H."/>
            <person name="Johannesson H."/>
        </authorList>
    </citation>
    <scope>NUCLEOTIDE SEQUENCE</scope>
    <source>
        <strain evidence="13">CBS 626.80</strain>
    </source>
</reference>
<feature type="domain" description="NACHT" evidence="12">
    <location>
        <begin position="101"/>
        <end position="433"/>
    </location>
</feature>
<dbReference type="Pfam" id="PF00400">
    <property type="entry name" value="WD40"/>
    <property type="match status" value="8"/>
</dbReference>